<evidence type="ECO:0000256" key="1">
    <source>
        <dbReference type="SAM" id="MobiDB-lite"/>
    </source>
</evidence>
<comment type="caution">
    <text evidence="3">The sequence shown here is derived from an EMBL/GenBank/DDBJ whole genome shotgun (WGS) entry which is preliminary data.</text>
</comment>
<keyword evidence="2" id="KW-0812">Transmembrane</keyword>
<dbReference type="AlphaFoldDB" id="K2QDB0"/>
<evidence type="ECO:0000256" key="2">
    <source>
        <dbReference type="SAM" id="Phobius"/>
    </source>
</evidence>
<evidence type="ECO:0000313" key="4">
    <source>
        <dbReference type="Proteomes" id="UP000007360"/>
    </source>
</evidence>
<feature type="transmembrane region" description="Helical" evidence="2">
    <location>
        <begin position="5"/>
        <end position="25"/>
    </location>
</feature>
<feature type="region of interest" description="Disordered" evidence="1">
    <location>
        <begin position="61"/>
        <end position="211"/>
    </location>
</feature>
<accession>K2QDB0</accession>
<gene>
    <name evidence="3" type="ORF">A994_05976</name>
</gene>
<keyword evidence="2" id="KW-1133">Transmembrane helix</keyword>
<dbReference type="Proteomes" id="UP000007360">
    <property type="component" value="Unassembled WGS sequence"/>
</dbReference>
<name>K2QDB0_METFP</name>
<evidence type="ECO:0008006" key="5">
    <source>
        <dbReference type="Google" id="ProtNLM"/>
    </source>
</evidence>
<keyword evidence="4" id="KW-1185">Reference proteome</keyword>
<feature type="compositionally biased region" description="Basic and acidic residues" evidence="1">
    <location>
        <begin position="192"/>
        <end position="210"/>
    </location>
</feature>
<dbReference type="RefSeq" id="WP_004030465.1">
    <property type="nucleotide sequence ID" value="NZ_AMPO01000004.1"/>
</dbReference>
<proteinExistence type="predicted"/>
<keyword evidence="2" id="KW-0472">Membrane</keyword>
<organism evidence="3 4">
    <name type="scientific">Methanobacterium formicicum (strain DSM 3637 / PP1)</name>
    <dbReference type="NCBI Taxonomy" id="1204725"/>
    <lineage>
        <taxon>Archaea</taxon>
        <taxon>Methanobacteriati</taxon>
        <taxon>Methanobacteriota</taxon>
        <taxon>Methanomada group</taxon>
        <taxon>Methanobacteria</taxon>
        <taxon>Methanobacteriales</taxon>
        <taxon>Methanobacteriaceae</taxon>
        <taxon>Methanobacterium</taxon>
    </lineage>
</organism>
<dbReference type="OrthoDB" id="81962at2157"/>
<protein>
    <recommendedName>
        <fullName evidence="5">DUF308 domain-containing protein</fullName>
    </recommendedName>
</protein>
<reference evidence="3 4" key="1">
    <citation type="journal article" date="2012" name="J. Bacteriol.">
        <title>Draft genome sequence of Methanobacterium formicicum DSM 3637, an archaebacterium isolated from the methane producer amoeba Pelomyxa palustris.</title>
        <authorList>
            <person name="Gutierrez G."/>
        </authorList>
    </citation>
    <scope>NUCLEOTIDE SEQUENCE [LARGE SCALE GENOMIC DNA]</scope>
    <source>
        <strain evidence="4">DSM 3637 / PP1</strain>
    </source>
</reference>
<dbReference type="EMBL" id="AMPO01000004">
    <property type="protein sequence ID" value="EKF86011.1"/>
    <property type="molecule type" value="Genomic_DNA"/>
</dbReference>
<dbReference type="PATRIC" id="fig|1204725.3.peg.1202"/>
<sequence>MINLIVSVFGGLLVIGGFYLMYLGFNIPPNPIAFFLGLIASVFGLILMIFFGSRIDLSKGAMPRPKKVKAPKSAATAQIKPKKMPVKDKIPSKSATINDSRVIKPKPRPKEEPKFGPSSTSTPPIKKEKAAPVGKAITPKKKTETPPSTFKPQKKDAAPTNKSTTLPPDLATKPKTQPKKIAPKKIAPVKKATTDEGSAIKKEDKAEKPHQVKPFRIKPKTDEKGKTDEKVVPAPKSVLETADKERLKELQTRTGRDDQFVKNRLDKLKENYIQNAKDIEGIIDERLDSFKGTIDKLKTDSTEPSIIWSFEAHDVQEAMKDTIVTAENKLLMMYPWVRNIDVSILKKFMDTQSRMIIQEASLDDDASVELIKLLQDKDVKIRTMPHVHTVAIVADEVNGLIISTDPIYESYEVGVIYKDKKSILEIERMFEDAWSISQDVDLELKK</sequence>
<feature type="transmembrane region" description="Helical" evidence="2">
    <location>
        <begin position="31"/>
        <end position="52"/>
    </location>
</feature>
<evidence type="ECO:0000313" key="3">
    <source>
        <dbReference type="EMBL" id="EKF86011.1"/>
    </source>
</evidence>